<comment type="caution">
    <text evidence="1">The sequence shown here is derived from an EMBL/GenBank/DDBJ whole genome shotgun (WGS) entry which is preliminary data.</text>
</comment>
<protein>
    <submittedName>
        <fullName evidence="1">Transporter</fullName>
    </submittedName>
</protein>
<dbReference type="RefSeq" id="WP_369855327.1">
    <property type="nucleotide sequence ID" value="NZ_JBBKTX010000001.1"/>
</dbReference>
<organism evidence="1 2">
    <name type="scientific">Oceanobacter antarcticus</name>
    <dbReference type="NCBI Taxonomy" id="3133425"/>
    <lineage>
        <taxon>Bacteria</taxon>
        <taxon>Pseudomonadati</taxon>
        <taxon>Pseudomonadota</taxon>
        <taxon>Gammaproteobacteria</taxon>
        <taxon>Oceanospirillales</taxon>
        <taxon>Oceanospirillaceae</taxon>
        <taxon>Oceanobacter</taxon>
    </lineage>
</organism>
<dbReference type="Proteomes" id="UP001620597">
    <property type="component" value="Unassembled WGS sequence"/>
</dbReference>
<dbReference type="InterPro" id="IPR025737">
    <property type="entry name" value="FApF"/>
</dbReference>
<evidence type="ECO:0000313" key="1">
    <source>
        <dbReference type="EMBL" id="MFK4750790.1"/>
    </source>
</evidence>
<dbReference type="EMBL" id="JBBKTX010000001">
    <property type="protein sequence ID" value="MFK4750790.1"/>
    <property type="molecule type" value="Genomic_DNA"/>
</dbReference>
<gene>
    <name evidence="1" type="ORF">WG929_00060</name>
</gene>
<name>A0ABW8ND92_9GAMM</name>
<dbReference type="Pfam" id="PF13557">
    <property type="entry name" value="Phenol_MetA_deg"/>
    <property type="match status" value="1"/>
</dbReference>
<sequence>MGRVINGSVSRVGIFSTAKPVKQAGLYLCGLLVGIVSTSTVEAQSAPLQATLGYHTGLADVPETDQRWQSWTLTLGKTLPVEAPLVRIRATLGVLQSDSASGLADTWVSMTRLGQRRHWQHWWDVRAKVKLPTADAAAGLGTGSVDEEIGLRALAQWGDWVPWYALGYRWRGASDYYDLQDGLTWGAGLGHAGWNLSYQGRTGSRRQDPSRHVMSVGHGMTLFGRRWSPYLSLNVGRTSRWGTGLSAVF</sequence>
<keyword evidence="2" id="KW-1185">Reference proteome</keyword>
<accession>A0ABW8ND92</accession>
<proteinExistence type="predicted"/>
<evidence type="ECO:0000313" key="2">
    <source>
        <dbReference type="Proteomes" id="UP001620597"/>
    </source>
</evidence>
<reference evidence="1 2" key="1">
    <citation type="submission" date="2024-03" db="EMBL/GenBank/DDBJ databases">
        <title>High-quality draft genome sequence of Oceanobacter sp. wDCs-4.</title>
        <authorList>
            <person name="Dong C."/>
        </authorList>
    </citation>
    <scope>NUCLEOTIDE SEQUENCE [LARGE SCALE GENOMIC DNA]</scope>
    <source>
        <strain evidence="2">wDCs-4</strain>
    </source>
</reference>